<sequence>MLSPLSEYGTHFSYWLLAGVKSAYSVLLCPAGLVLVFANQHPGPQLRSDSTCFLEIPTSSGKEICLPGIGHCFLSTPILDKQLSSLLLFTEKKSACAAYHTLYFREIGHMKRESSNQGESAYFSLVDACTRTGPYVNNSTYHLSSGLTNSENHLRMGSFSKPSPNSHRGRAPFMKGRGRTNTYDFTDTDKSTEKPWVIQLIGVATDYNYQPPPAKHLAAYVADMEFASPDSWLLDSGATNHLTADFHNLSMHSVYEGEELIQAIPLSSNRPLQLNNVLHVPAIKKNLLSLSQLTRA</sequence>
<feature type="transmembrane region" description="Helical" evidence="2">
    <location>
        <begin position="12"/>
        <end position="38"/>
    </location>
</feature>
<gene>
    <name evidence="3" type="ORF">STAS_14662</name>
</gene>
<comment type="caution">
    <text evidence="3">The sequence shown here is derived from an EMBL/GenBank/DDBJ whole genome shotgun (WGS) entry which is preliminary data.</text>
</comment>
<dbReference type="AlphaFoldDB" id="A0A5A7PZZ6"/>
<dbReference type="Proteomes" id="UP000325081">
    <property type="component" value="Unassembled WGS sequence"/>
</dbReference>
<reference evidence="4" key="1">
    <citation type="journal article" date="2019" name="Curr. Biol.">
        <title>Genome Sequence of Striga asiatica Provides Insight into the Evolution of Plant Parasitism.</title>
        <authorList>
            <person name="Yoshida S."/>
            <person name="Kim S."/>
            <person name="Wafula E.K."/>
            <person name="Tanskanen J."/>
            <person name="Kim Y.M."/>
            <person name="Honaas L."/>
            <person name="Yang Z."/>
            <person name="Spallek T."/>
            <person name="Conn C.E."/>
            <person name="Ichihashi Y."/>
            <person name="Cheong K."/>
            <person name="Cui S."/>
            <person name="Der J.P."/>
            <person name="Gundlach H."/>
            <person name="Jiao Y."/>
            <person name="Hori C."/>
            <person name="Ishida J.K."/>
            <person name="Kasahara H."/>
            <person name="Kiba T."/>
            <person name="Kim M.S."/>
            <person name="Koo N."/>
            <person name="Laohavisit A."/>
            <person name="Lee Y.H."/>
            <person name="Lumba S."/>
            <person name="McCourt P."/>
            <person name="Mortimer J.C."/>
            <person name="Mutuku J.M."/>
            <person name="Nomura T."/>
            <person name="Sasaki-Sekimoto Y."/>
            <person name="Seto Y."/>
            <person name="Wang Y."/>
            <person name="Wakatake T."/>
            <person name="Sakakibara H."/>
            <person name="Demura T."/>
            <person name="Yamaguchi S."/>
            <person name="Yoneyama K."/>
            <person name="Manabe R.I."/>
            <person name="Nelson D.C."/>
            <person name="Schulman A.H."/>
            <person name="Timko M.P."/>
            <person name="dePamphilis C.W."/>
            <person name="Choi D."/>
            <person name="Shirasu K."/>
        </authorList>
    </citation>
    <scope>NUCLEOTIDE SEQUENCE [LARGE SCALE GENOMIC DNA]</scope>
    <source>
        <strain evidence="4">cv. UVA1</strain>
    </source>
</reference>
<keyword evidence="2" id="KW-1133">Transmembrane helix</keyword>
<feature type="region of interest" description="Disordered" evidence="1">
    <location>
        <begin position="158"/>
        <end position="186"/>
    </location>
</feature>
<accession>A0A5A7PZZ6</accession>
<dbReference type="OrthoDB" id="914038at2759"/>
<keyword evidence="4" id="KW-1185">Reference proteome</keyword>
<evidence type="ECO:0000313" key="4">
    <source>
        <dbReference type="Proteomes" id="UP000325081"/>
    </source>
</evidence>
<keyword evidence="2" id="KW-0812">Transmembrane</keyword>
<organism evidence="3 4">
    <name type="scientific">Striga asiatica</name>
    <name type="common">Asiatic witchweed</name>
    <name type="synonym">Buchnera asiatica</name>
    <dbReference type="NCBI Taxonomy" id="4170"/>
    <lineage>
        <taxon>Eukaryota</taxon>
        <taxon>Viridiplantae</taxon>
        <taxon>Streptophyta</taxon>
        <taxon>Embryophyta</taxon>
        <taxon>Tracheophyta</taxon>
        <taxon>Spermatophyta</taxon>
        <taxon>Magnoliopsida</taxon>
        <taxon>eudicotyledons</taxon>
        <taxon>Gunneridae</taxon>
        <taxon>Pentapetalae</taxon>
        <taxon>asterids</taxon>
        <taxon>lamiids</taxon>
        <taxon>Lamiales</taxon>
        <taxon>Orobanchaceae</taxon>
        <taxon>Buchnereae</taxon>
        <taxon>Striga</taxon>
    </lineage>
</organism>
<keyword evidence="2" id="KW-0472">Membrane</keyword>
<evidence type="ECO:0000313" key="3">
    <source>
        <dbReference type="EMBL" id="GER38201.1"/>
    </source>
</evidence>
<evidence type="ECO:0000256" key="1">
    <source>
        <dbReference type="SAM" id="MobiDB-lite"/>
    </source>
</evidence>
<evidence type="ECO:0000256" key="2">
    <source>
        <dbReference type="SAM" id="Phobius"/>
    </source>
</evidence>
<protein>
    <submittedName>
        <fullName evidence="3">Polyprotein</fullName>
    </submittedName>
</protein>
<proteinExistence type="predicted"/>
<name>A0A5A7PZZ6_STRAF</name>
<dbReference type="EMBL" id="BKCP01005461">
    <property type="protein sequence ID" value="GER38201.1"/>
    <property type="molecule type" value="Genomic_DNA"/>
</dbReference>